<dbReference type="KEGG" id="dpr:Despr_0828"/>
<evidence type="ECO:0000259" key="1">
    <source>
        <dbReference type="Pfam" id="PF01713"/>
    </source>
</evidence>
<dbReference type="AlphaFoldDB" id="A0A7U4DNF9"/>
<organism evidence="2 3">
    <name type="scientific">Desulfobulbus propionicus (strain ATCC 33891 / DSM 2032 / VKM B-1956 / 1pr3)</name>
    <dbReference type="NCBI Taxonomy" id="577650"/>
    <lineage>
        <taxon>Bacteria</taxon>
        <taxon>Pseudomonadati</taxon>
        <taxon>Thermodesulfobacteriota</taxon>
        <taxon>Desulfobulbia</taxon>
        <taxon>Desulfobulbales</taxon>
        <taxon>Desulfobulbaceae</taxon>
        <taxon>Desulfobulbus</taxon>
    </lineage>
</organism>
<sequence length="149" mass="16094">MGVTLCSVCGNEVAPGPLQCPYCQAACGVNLPRPAEVLHRQVNLKQGMPLVQQALDRLESAIRQNAAEGCKVLTLIHGYGSSGTGGAIKTAVQHQLQFLRHQGRIEAIIPGEHFEGRSGRGRQLLRRFPFLAAHRDLNRANPGVTLVVL</sequence>
<feature type="domain" description="Smr" evidence="1">
    <location>
        <begin position="51"/>
        <end position="119"/>
    </location>
</feature>
<dbReference type="Proteomes" id="UP000006365">
    <property type="component" value="Chromosome"/>
</dbReference>
<dbReference type="Gene3D" id="3.30.1370.110">
    <property type="match status" value="1"/>
</dbReference>
<evidence type="ECO:0000313" key="3">
    <source>
        <dbReference type="Proteomes" id="UP000006365"/>
    </source>
</evidence>
<proteinExistence type="predicted"/>
<gene>
    <name evidence="2" type="ordered locus">Despr_0828</name>
</gene>
<accession>A0A7U4DNF9</accession>
<dbReference type="EMBL" id="CP002364">
    <property type="protein sequence ID" value="ADW17002.1"/>
    <property type="molecule type" value="Genomic_DNA"/>
</dbReference>
<name>A0A7U4DNF9_DESPD</name>
<evidence type="ECO:0000313" key="2">
    <source>
        <dbReference type="EMBL" id="ADW17002.1"/>
    </source>
</evidence>
<dbReference type="InterPro" id="IPR002625">
    <property type="entry name" value="Smr_dom"/>
</dbReference>
<keyword evidence="3" id="KW-1185">Reference proteome</keyword>
<dbReference type="InterPro" id="IPR036063">
    <property type="entry name" value="Smr_dom_sf"/>
</dbReference>
<protein>
    <submittedName>
        <fullName evidence="2">Smr protein/MutS2</fullName>
    </submittedName>
</protein>
<dbReference type="Pfam" id="PF01713">
    <property type="entry name" value="Smr"/>
    <property type="match status" value="1"/>
</dbReference>
<dbReference type="RefSeq" id="WP_015723546.1">
    <property type="nucleotide sequence ID" value="NC_014972.1"/>
</dbReference>
<dbReference type="SUPFAM" id="SSF160443">
    <property type="entry name" value="SMR domain-like"/>
    <property type="match status" value="1"/>
</dbReference>
<reference evidence="2 3" key="1">
    <citation type="journal article" date="2011" name="Stand. Genomic Sci.">
        <title>Complete genome sequence of Desulfobulbus propionicus type strain (1pr3).</title>
        <authorList>
            <person name="Pagani I."/>
            <person name="Lapidus A."/>
            <person name="Nolan M."/>
            <person name="Lucas S."/>
            <person name="Hammon N."/>
            <person name="Deshpande S."/>
            <person name="Cheng J.F."/>
            <person name="Chertkov O."/>
            <person name="Davenport K."/>
            <person name="Tapia R."/>
            <person name="Han C."/>
            <person name="Goodwin L."/>
            <person name="Pitluck S."/>
            <person name="Liolios K."/>
            <person name="Mavromatis K."/>
            <person name="Ivanova N."/>
            <person name="Mikhailova N."/>
            <person name="Pati A."/>
            <person name="Chen A."/>
            <person name="Palaniappan K."/>
            <person name="Land M."/>
            <person name="Hauser L."/>
            <person name="Chang Y.J."/>
            <person name="Jeffries C.D."/>
            <person name="Detter J.C."/>
            <person name="Brambilla E."/>
            <person name="Kannan K.P."/>
            <person name="Djao O.D."/>
            <person name="Rohde M."/>
            <person name="Pukall R."/>
            <person name="Spring S."/>
            <person name="Goker M."/>
            <person name="Sikorski J."/>
            <person name="Woyke T."/>
            <person name="Bristow J."/>
            <person name="Eisen J.A."/>
            <person name="Markowitz V."/>
            <person name="Hugenholtz P."/>
            <person name="Kyrpides N.C."/>
            <person name="Klenk H.P."/>
        </authorList>
    </citation>
    <scope>NUCLEOTIDE SEQUENCE [LARGE SCALE GENOMIC DNA]</scope>
    <source>
        <strain evidence="3">ATCC 33891 / DSM 2032 / 1pr3</strain>
    </source>
</reference>